<accession>A0AA41W4P1</accession>
<dbReference type="EMBL" id="JAMQGP010000001">
    <property type="protein sequence ID" value="MCM2678736.1"/>
    <property type="molecule type" value="Genomic_DNA"/>
</dbReference>
<organism evidence="1 2">
    <name type="scientific">Echinimonas agarilytica</name>
    <dbReference type="NCBI Taxonomy" id="1215918"/>
    <lineage>
        <taxon>Bacteria</taxon>
        <taxon>Pseudomonadati</taxon>
        <taxon>Pseudomonadota</taxon>
        <taxon>Gammaproteobacteria</taxon>
        <taxon>Alteromonadales</taxon>
        <taxon>Echinimonadaceae</taxon>
        <taxon>Echinimonas</taxon>
    </lineage>
</organism>
<keyword evidence="2" id="KW-1185">Reference proteome</keyword>
<protein>
    <submittedName>
        <fullName evidence="1">Uncharacterized protein</fullName>
    </submittedName>
</protein>
<evidence type="ECO:0000313" key="2">
    <source>
        <dbReference type="Proteomes" id="UP001165393"/>
    </source>
</evidence>
<dbReference type="RefSeq" id="WP_251260095.1">
    <property type="nucleotide sequence ID" value="NZ_JAMQGP010000001.1"/>
</dbReference>
<evidence type="ECO:0000313" key="1">
    <source>
        <dbReference type="EMBL" id="MCM2678736.1"/>
    </source>
</evidence>
<reference evidence="1 2" key="1">
    <citation type="journal article" date="2013" name="Antonie Van Leeuwenhoek">
        <title>Echinimonas agarilytica gen. nov., sp. nov., a new gammaproteobacterium isolated from the sea urchin Strongylocentrotus intermedius.</title>
        <authorList>
            <person name="Nedashkovskaya O.I."/>
            <person name="Stenkova A.M."/>
            <person name="Zhukova N.V."/>
            <person name="Van Trappen S."/>
            <person name="Lee J.S."/>
            <person name="Kim S.B."/>
        </authorList>
    </citation>
    <scope>NUCLEOTIDE SEQUENCE [LARGE SCALE GENOMIC DNA]</scope>
    <source>
        <strain evidence="1 2">KMM 6351</strain>
    </source>
</reference>
<dbReference type="Proteomes" id="UP001165393">
    <property type="component" value="Unassembled WGS sequence"/>
</dbReference>
<proteinExistence type="predicted"/>
<sequence>MLRITMFIILMIVTAPTVAGKVVVRKSSDPEFDPWALKKELIQHNAWQESMRQQHILNWVYSLPAGCYLYASPYRYYGCGGQYWRPYEYQNKQIFVEIDAPANAQSDPIIHTHKPW</sequence>
<name>A0AA41W4P1_9GAMM</name>
<gene>
    <name evidence="1" type="ORF">NAF29_03490</name>
</gene>
<comment type="caution">
    <text evidence="1">The sequence shown here is derived from an EMBL/GenBank/DDBJ whole genome shotgun (WGS) entry which is preliminary data.</text>
</comment>
<dbReference type="AlphaFoldDB" id="A0AA41W4P1"/>